<dbReference type="PATRIC" id="fig|46224.3.peg.3651"/>
<reference evidence="2 3" key="1">
    <citation type="submission" date="2016-01" db="EMBL/GenBank/DDBJ databases">
        <title>Genome Sequences of Twelve Sporeforming Bacillus Species Isolated from Foods.</title>
        <authorList>
            <person name="Berendsen E.M."/>
            <person name="Wells-Bennik M.H."/>
            <person name="Krawcyk A.O."/>
            <person name="De Jong A."/>
            <person name="Holsappel S."/>
            <person name="Eijlander R.T."/>
            <person name="Kuipers O.P."/>
        </authorList>
    </citation>
    <scope>NUCLEOTIDE SEQUENCE [LARGE SCALE GENOMIC DNA]</scope>
    <source>
        <strain evidence="2 3">B4102</strain>
    </source>
</reference>
<feature type="region of interest" description="Disordered" evidence="1">
    <location>
        <begin position="24"/>
        <end position="45"/>
    </location>
</feature>
<accession>A0A150KT07</accession>
<name>A0A150KT07_9BACI</name>
<evidence type="ECO:0000313" key="2">
    <source>
        <dbReference type="EMBL" id="KYD02691.1"/>
    </source>
</evidence>
<dbReference type="EMBL" id="LQYN01000071">
    <property type="protein sequence ID" value="KYD02691.1"/>
    <property type="molecule type" value="Genomic_DNA"/>
</dbReference>
<evidence type="ECO:0000256" key="1">
    <source>
        <dbReference type="SAM" id="MobiDB-lite"/>
    </source>
</evidence>
<dbReference type="RefSeq" id="WP_235598341.1">
    <property type="nucleotide sequence ID" value="NZ_CP066701.1"/>
</dbReference>
<dbReference type="Proteomes" id="UP000075666">
    <property type="component" value="Unassembled WGS sequence"/>
</dbReference>
<comment type="caution">
    <text evidence="2">The sequence shown here is derived from an EMBL/GenBank/DDBJ whole genome shotgun (WGS) entry which is preliminary data.</text>
</comment>
<evidence type="ECO:0000313" key="3">
    <source>
        <dbReference type="Proteomes" id="UP000075666"/>
    </source>
</evidence>
<sequence length="45" mass="5120">MGFHLNDTFISCDKCGEIIDNEEKTESAVKSPKKPIDIDDYDLPF</sequence>
<keyword evidence="3" id="KW-1185">Reference proteome</keyword>
<proteinExistence type="predicted"/>
<protein>
    <submittedName>
        <fullName evidence="2">Uncharacterized protein</fullName>
    </submittedName>
</protein>
<gene>
    <name evidence="2" type="ORF">B4102_0286</name>
</gene>
<dbReference type="AlphaFoldDB" id="A0A150KT07"/>
<organism evidence="2 3">
    <name type="scientific">Heyndrickxia sporothermodurans</name>
    <dbReference type="NCBI Taxonomy" id="46224"/>
    <lineage>
        <taxon>Bacteria</taxon>
        <taxon>Bacillati</taxon>
        <taxon>Bacillota</taxon>
        <taxon>Bacilli</taxon>
        <taxon>Bacillales</taxon>
        <taxon>Bacillaceae</taxon>
        <taxon>Heyndrickxia</taxon>
    </lineage>
</organism>